<dbReference type="EMBL" id="MAYM02001877">
    <property type="protein sequence ID" value="RLN10148.1"/>
    <property type="molecule type" value="Genomic_DNA"/>
</dbReference>
<name>A0A3R7GS72_9STRA</name>
<gene>
    <name evidence="2" type="ORF">BBI17_008751</name>
    <name evidence="3" type="ORF">BBI17_009462</name>
    <name evidence="5" type="ORF">BBO99_00008216</name>
    <name evidence="4" type="ORF">BBO99_00009432</name>
</gene>
<reference evidence="6 7" key="1">
    <citation type="submission" date="2018-07" db="EMBL/GenBank/DDBJ databases">
        <title>Genome sequencing of oomycete isolates from Chile give support for New Zealand origin for Phytophthora kernoviae and make available the first Nothophytophthora sp. genome.</title>
        <authorList>
            <person name="Studholme D.J."/>
            <person name="Sanfuentes E."/>
            <person name="Panda P."/>
            <person name="Hill R."/>
            <person name="Sambles C."/>
            <person name="Grant M."/>
            <person name="Williams N.M."/>
            <person name="Mcdougal R.L."/>
        </authorList>
    </citation>
    <scope>NUCLEOTIDE SEQUENCE [LARGE SCALE GENOMIC DNA]</scope>
    <source>
        <strain evidence="2">Chile2</strain>
        <strain evidence="5">Chile4</strain>
    </source>
</reference>
<comment type="caution">
    <text evidence="5">The sequence shown here is derived from an EMBL/GenBank/DDBJ whole genome shotgun (WGS) entry which is preliminary data.</text>
</comment>
<evidence type="ECO:0000313" key="6">
    <source>
        <dbReference type="Proteomes" id="UP000285624"/>
    </source>
</evidence>
<dbReference type="InterPro" id="IPR027443">
    <property type="entry name" value="IPNS-like_sf"/>
</dbReference>
<dbReference type="Pfam" id="PF14226">
    <property type="entry name" value="DIOX_N"/>
    <property type="match status" value="1"/>
</dbReference>
<dbReference type="Proteomes" id="UP000285883">
    <property type="component" value="Unassembled WGS sequence"/>
</dbReference>
<proteinExistence type="predicted"/>
<feature type="non-terminal residue" evidence="5">
    <location>
        <position position="61"/>
    </location>
</feature>
<evidence type="ECO:0000313" key="5">
    <source>
        <dbReference type="EMBL" id="RLN75589.1"/>
    </source>
</evidence>
<organism evidence="5 6">
    <name type="scientific">Phytophthora kernoviae</name>
    <dbReference type="NCBI Taxonomy" id="325452"/>
    <lineage>
        <taxon>Eukaryota</taxon>
        <taxon>Sar</taxon>
        <taxon>Stramenopiles</taxon>
        <taxon>Oomycota</taxon>
        <taxon>Peronosporomycetes</taxon>
        <taxon>Peronosporales</taxon>
        <taxon>Peronosporaceae</taxon>
        <taxon>Phytophthora</taxon>
    </lineage>
</organism>
<dbReference type="AlphaFoldDB" id="A0A3R7GS72"/>
<evidence type="ECO:0000313" key="7">
    <source>
        <dbReference type="Proteomes" id="UP000285883"/>
    </source>
</evidence>
<dbReference type="EMBL" id="MAYM02001362">
    <property type="protein sequence ID" value="RLN20546.1"/>
    <property type="molecule type" value="Genomic_DNA"/>
</dbReference>
<keyword evidence="6" id="KW-1185">Reference proteome</keyword>
<dbReference type="EMBL" id="MBDN02000773">
    <property type="protein sequence ID" value="RLN73408.1"/>
    <property type="molecule type" value="Genomic_DNA"/>
</dbReference>
<dbReference type="EMBL" id="MBDN02000403">
    <property type="protein sequence ID" value="RLN75589.1"/>
    <property type="molecule type" value="Genomic_DNA"/>
</dbReference>
<evidence type="ECO:0000313" key="4">
    <source>
        <dbReference type="EMBL" id="RLN73408.1"/>
    </source>
</evidence>
<dbReference type="STRING" id="325452.A0A3R7GS72"/>
<protein>
    <recommendedName>
        <fullName evidence="1">Non-haem dioxygenase N-terminal domain-containing protein</fullName>
    </recommendedName>
</protein>
<dbReference type="InterPro" id="IPR026992">
    <property type="entry name" value="DIOX_N"/>
</dbReference>
<accession>A0A3R7GS72</accession>
<evidence type="ECO:0000313" key="3">
    <source>
        <dbReference type="EMBL" id="RLN20546.1"/>
    </source>
</evidence>
<evidence type="ECO:0000313" key="2">
    <source>
        <dbReference type="EMBL" id="RLN10148.1"/>
    </source>
</evidence>
<dbReference type="Proteomes" id="UP000285624">
    <property type="component" value="Unassembled WGS sequence"/>
</dbReference>
<evidence type="ECO:0000259" key="1">
    <source>
        <dbReference type="Pfam" id="PF14226"/>
    </source>
</evidence>
<sequence>MDVRQVPVVDIGVLMSFSTDTQVNAALLNTQDEALRRTIDDVRAAATEWGFFYIANHGLPE</sequence>
<dbReference type="Gene3D" id="2.60.120.330">
    <property type="entry name" value="B-lactam Antibiotic, Isopenicillin N Synthase, Chain"/>
    <property type="match status" value="1"/>
</dbReference>
<feature type="domain" description="Non-haem dioxygenase N-terminal" evidence="1">
    <location>
        <begin position="28"/>
        <end position="61"/>
    </location>
</feature>
<dbReference type="SUPFAM" id="SSF51197">
    <property type="entry name" value="Clavaminate synthase-like"/>
    <property type="match status" value="1"/>
</dbReference>